<organism evidence="1">
    <name type="scientific">bioreactor metagenome</name>
    <dbReference type="NCBI Taxonomy" id="1076179"/>
    <lineage>
        <taxon>unclassified sequences</taxon>
        <taxon>metagenomes</taxon>
        <taxon>ecological metagenomes</taxon>
    </lineage>
</organism>
<comment type="caution">
    <text evidence="1">The sequence shown here is derived from an EMBL/GenBank/DDBJ whole genome shotgun (WGS) entry which is preliminary data.</text>
</comment>
<reference evidence="1" key="1">
    <citation type="submission" date="2019-08" db="EMBL/GenBank/DDBJ databases">
        <authorList>
            <person name="Kucharzyk K."/>
            <person name="Murdoch R.W."/>
            <person name="Higgins S."/>
            <person name="Loffler F."/>
        </authorList>
    </citation>
    <scope>NUCLEOTIDE SEQUENCE</scope>
</reference>
<sequence length="79" mass="8372">MQGQGINGHGRAKYVHQSVAQTVRHQVSSGQYHSSGAIGKGRGIVHIERIAYLLGGRIGFTTQGALKVTVRVVYTIGVG</sequence>
<protein>
    <submittedName>
        <fullName evidence="1">Uncharacterized protein</fullName>
    </submittedName>
</protein>
<accession>A0A645ASL6</accession>
<dbReference type="AlphaFoldDB" id="A0A645ASL6"/>
<proteinExistence type="predicted"/>
<evidence type="ECO:0000313" key="1">
    <source>
        <dbReference type="EMBL" id="MPM56262.1"/>
    </source>
</evidence>
<dbReference type="EMBL" id="VSSQ01015665">
    <property type="protein sequence ID" value="MPM56262.1"/>
    <property type="molecule type" value="Genomic_DNA"/>
</dbReference>
<gene>
    <name evidence="1" type="ORF">SDC9_103064</name>
</gene>
<name>A0A645ASL6_9ZZZZ</name>